<dbReference type="AlphaFoldDB" id="A0A427A7C5"/>
<protein>
    <submittedName>
        <fullName evidence="1">Uncharacterized protein</fullName>
    </submittedName>
</protein>
<evidence type="ECO:0000313" key="2">
    <source>
        <dbReference type="Proteomes" id="UP000287651"/>
    </source>
</evidence>
<comment type="caution">
    <text evidence="1">The sequence shown here is derived from an EMBL/GenBank/DDBJ whole genome shotgun (WGS) entry which is preliminary data.</text>
</comment>
<proteinExistence type="predicted"/>
<evidence type="ECO:0000313" key="1">
    <source>
        <dbReference type="EMBL" id="RRT72071.1"/>
    </source>
</evidence>
<gene>
    <name evidence="1" type="ORF">B296_00024915</name>
</gene>
<reference evidence="1 2" key="1">
    <citation type="journal article" date="2014" name="Agronomy (Basel)">
        <title>A Draft Genome Sequence for Ensete ventricosum, the Drought-Tolerant Tree Against Hunger.</title>
        <authorList>
            <person name="Harrison J."/>
            <person name="Moore K.A."/>
            <person name="Paszkiewicz K."/>
            <person name="Jones T."/>
            <person name="Grant M."/>
            <person name="Ambacheew D."/>
            <person name="Muzemil S."/>
            <person name="Studholme D.J."/>
        </authorList>
    </citation>
    <scope>NUCLEOTIDE SEQUENCE [LARGE SCALE GENOMIC DNA]</scope>
</reference>
<accession>A0A427A7C5</accession>
<dbReference type="EMBL" id="AMZH03003519">
    <property type="protein sequence ID" value="RRT72071.1"/>
    <property type="molecule type" value="Genomic_DNA"/>
</dbReference>
<organism evidence="1 2">
    <name type="scientific">Ensete ventricosum</name>
    <name type="common">Abyssinian banana</name>
    <name type="synonym">Musa ensete</name>
    <dbReference type="NCBI Taxonomy" id="4639"/>
    <lineage>
        <taxon>Eukaryota</taxon>
        <taxon>Viridiplantae</taxon>
        <taxon>Streptophyta</taxon>
        <taxon>Embryophyta</taxon>
        <taxon>Tracheophyta</taxon>
        <taxon>Spermatophyta</taxon>
        <taxon>Magnoliopsida</taxon>
        <taxon>Liliopsida</taxon>
        <taxon>Zingiberales</taxon>
        <taxon>Musaceae</taxon>
        <taxon>Ensete</taxon>
    </lineage>
</organism>
<dbReference type="Proteomes" id="UP000287651">
    <property type="component" value="Unassembled WGS sequence"/>
</dbReference>
<name>A0A427A7C5_ENSVE</name>
<sequence length="101" mass="10408">MAIVGLSSLAIFGGHPPSSHVESSFASASTSELSVRGIRKLVKRLNRWRGSKGVRGEVMGPHYRVAVGLGGCPVRVKPPIILSGRSVIVASAAASVEGCEG</sequence>